<evidence type="ECO:0000313" key="7">
    <source>
        <dbReference type="Proteomes" id="UP000034883"/>
    </source>
</evidence>
<dbReference type="Pfam" id="PF14771">
    <property type="entry name" value="DUF4476"/>
    <property type="match status" value="1"/>
</dbReference>
<dbReference type="SMART" id="SM00671">
    <property type="entry name" value="SEL1"/>
    <property type="match status" value="4"/>
</dbReference>
<keyword evidence="2" id="KW-0677">Repeat</keyword>
<evidence type="ECO:0000256" key="2">
    <source>
        <dbReference type="ARBA" id="ARBA00022737"/>
    </source>
</evidence>
<reference evidence="6 7" key="1">
    <citation type="submission" date="2015-03" db="EMBL/GenBank/DDBJ databases">
        <title>Genome assembly of Sandaracinus amylolyticus DSM 53668.</title>
        <authorList>
            <person name="Sharma G."/>
            <person name="Subramanian S."/>
        </authorList>
    </citation>
    <scope>NUCLEOTIDE SEQUENCE [LARGE SCALE GENOMIC DNA]</scope>
    <source>
        <strain evidence="6 7">DSM 53668</strain>
    </source>
</reference>
<dbReference type="InterPro" id="IPR028011">
    <property type="entry name" value="DUF4476"/>
</dbReference>
<dbReference type="KEGG" id="samy:DB32_004639"/>
<evidence type="ECO:0000259" key="5">
    <source>
        <dbReference type="Pfam" id="PF14771"/>
    </source>
</evidence>
<evidence type="ECO:0000256" key="1">
    <source>
        <dbReference type="ARBA" id="ARBA00008486"/>
    </source>
</evidence>
<dbReference type="Pfam" id="PF08238">
    <property type="entry name" value="Sel1"/>
    <property type="match status" value="4"/>
</dbReference>
<dbReference type="Gene3D" id="1.25.40.10">
    <property type="entry name" value="Tetratricopeptide repeat domain"/>
    <property type="match status" value="1"/>
</dbReference>
<dbReference type="PANTHER" id="PTHR13891:SF1">
    <property type="entry name" value="CYTOCHROME C OXIDASE ASSEMBLY FACTOR 7"/>
    <property type="match status" value="1"/>
</dbReference>
<keyword evidence="4" id="KW-0732">Signal</keyword>
<keyword evidence="7" id="KW-1185">Reference proteome</keyword>
<dbReference type="InterPro" id="IPR040239">
    <property type="entry name" value="HcpB-like"/>
</dbReference>
<protein>
    <recommendedName>
        <fullName evidence="5">DUF4476 domain-containing protein</fullName>
    </recommendedName>
</protein>
<evidence type="ECO:0000256" key="3">
    <source>
        <dbReference type="SAM" id="MobiDB-lite"/>
    </source>
</evidence>
<dbReference type="Proteomes" id="UP000034883">
    <property type="component" value="Chromosome"/>
</dbReference>
<feature type="region of interest" description="Disordered" evidence="3">
    <location>
        <begin position="198"/>
        <end position="219"/>
    </location>
</feature>
<evidence type="ECO:0000256" key="4">
    <source>
        <dbReference type="SAM" id="SignalP"/>
    </source>
</evidence>
<dbReference type="EMBL" id="CP011125">
    <property type="protein sequence ID" value="AKF07490.1"/>
    <property type="molecule type" value="Genomic_DNA"/>
</dbReference>
<comment type="similarity">
    <text evidence="1">Belongs to the hcp beta-lactamase family.</text>
</comment>
<dbReference type="STRING" id="927083.DB32_004639"/>
<dbReference type="PANTHER" id="PTHR13891">
    <property type="entry name" value="CYTOCHROME C OXIDASE ASSEMBLY FACTOR 7"/>
    <property type="match status" value="1"/>
</dbReference>
<sequence length="319" mass="33995">MALGISALVIALATASVSPASAQEALADAQACYAGRFDRCAFAGDAYHEGTSVAVSFEMAAQLYRYGCNGGDMRSCRAMGWIHQQSPGHGVPTSLSESHRFYAMACTGGYALGCYDLGTLYWTGQGVPVSWPTGQSYYERACGMRHADACREVAYIYGRAMGVARDYQRMAALLRQACDLGNSTACQEMVDPVGAATRADAEEGTGTSGSGGAQAGQGGAPVIVVGMPEPQFQDLVQRFRRDTRTYAQTALARDLASGGVTLSCQQIATLMQTSAIDSTRVQLGTTLWPRAVDPQNFYLLPQALEYEGSRTLLRQQTGH</sequence>
<name>A0A0F6W530_9BACT</name>
<dbReference type="InterPro" id="IPR011990">
    <property type="entry name" value="TPR-like_helical_dom_sf"/>
</dbReference>
<proteinExistence type="inferred from homology"/>
<dbReference type="AlphaFoldDB" id="A0A0F6W530"/>
<accession>A0A0F6W530</accession>
<feature type="domain" description="DUF4476" evidence="5">
    <location>
        <begin position="229"/>
        <end position="315"/>
    </location>
</feature>
<feature type="signal peptide" evidence="4">
    <location>
        <begin position="1"/>
        <end position="22"/>
    </location>
</feature>
<gene>
    <name evidence="6" type="ORF">DB32_004639</name>
</gene>
<feature type="chain" id="PRO_5039908126" description="DUF4476 domain-containing protein" evidence="4">
    <location>
        <begin position="23"/>
        <end position="319"/>
    </location>
</feature>
<feature type="compositionally biased region" description="Gly residues" evidence="3">
    <location>
        <begin position="206"/>
        <end position="219"/>
    </location>
</feature>
<dbReference type="SUPFAM" id="SSF81901">
    <property type="entry name" value="HCP-like"/>
    <property type="match status" value="1"/>
</dbReference>
<evidence type="ECO:0000313" key="6">
    <source>
        <dbReference type="EMBL" id="AKF07490.1"/>
    </source>
</evidence>
<dbReference type="InterPro" id="IPR006597">
    <property type="entry name" value="Sel1-like"/>
</dbReference>
<organism evidence="6 7">
    <name type="scientific">Sandaracinus amylolyticus</name>
    <dbReference type="NCBI Taxonomy" id="927083"/>
    <lineage>
        <taxon>Bacteria</taxon>
        <taxon>Pseudomonadati</taxon>
        <taxon>Myxococcota</taxon>
        <taxon>Polyangia</taxon>
        <taxon>Polyangiales</taxon>
        <taxon>Sandaracinaceae</taxon>
        <taxon>Sandaracinus</taxon>
    </lineage>
</organism>